<comment type="caution">
    <text evidence="10">The sequence shown here is derived from an EMBL/GenBank/DDBJ whole genome shotgun (WGS) entry which is preliminary data.</text>
</comment>
<comment type="catalytic activity">
    <reaction evidence="1">
        <text>ATP + protein L-histidine = ADP + protein N-phospho-L-histidine.</text>
        <dbReference type="EC" id="2.7.13.3"/>
    </reaction>
</comment>
<organism evidence="10">
    <name type="scientific">Rhodothermus marinus</name>
    <name type="common">Rhodothermus obamensis</name>
    <dbReference type="NCBI Taxonomy" id="29549"/>
    <lineage>
        <taxon>Bacteria</taxon>
        <taxon>Pseudomonadati</taxon>
        <taxon>Rhodothermota</taxon>
        <taxon>Rhodothermia</taxon>
        <taxon>Rhodothermales</taxon>
        <taxon>Rhodothermaceae</taxon>
        <taxon>Rhodothermus</taxon>
    </lineage>
</organism>
<dbReference type="GO" id="GO:0009927">
    <property type="term" value="F:histidine phosphotransfer kinase activity"/>
    <property type="evidence" value="ECO:0007669"/>
    <property type="project" value="TreeGrafter"/>
</dbReference>
<proteinExistence type="predicted"/>
<sequence length="461" mass="52060">MRERLRRRQQGLPVPSRYELWIRRKDGSERLVEATSINIQWEGQPAVLGIFRDLTAQQAAEAYLQQARKKALEAHQLKSTFLELITHEIRTPLSTILGYAELLHQELAGHIPEELLDFLSAIRASGRRLLGLLSDILDLSLLETQRYQLSQRTLHLEHFAQQLAEDFSAMAAEKGLRLVFEPPAIPVRILADEEALYRALRNVVHNAIKFTEKGEVRLRVGQTDVEGWIQVKDTGPGMDPAFVRSGLFEPFRQESEGLDRRHEGAGLGMAVTRGLVEAMHGRILVETAPGQGTTVTLYFPRPAPKAQQPSVSALHPEAQDLRTLQERLQQKHLHLLVVEDNPENARFLELALKPIAQVTLAADAYEALQHIDALLQEGQTFDLILLDLNLPGNFPGQALLHEIRRRPAYHHTPIVAQTAYAEPFRPEDFLREGFDGYLAKPIDRLTLYLELDRLLSTPAPS</sequence>
<gene>
    <name evidence="10" type="ORF">ENO59_10105</name>
</gene>
<dbReference type="CDD" id="cd00082">
    <property type="entry name" value="HisKA"/>
    <property type="match status" value="1"/>
</dbReference>
<dbReference type="AlphaFoldDB" id="A0A7V2F6T6"/>
<dbReference type="InterPro" id="IPR000700">
    <property type="entry name" value="PAS-assoc_C"/>
</dbReference>
<evidence type="ECO:0000256" key="5">
    <source>
        <dbReference type="ARBA" id="ARBA00022777"/>
    </source>
</evidence>
<dbReference type="InterPro" id="IPR035965">
    <property type="entry name" value="PAS-like_dom_sf"/>
</dbReference>
<dbReference type="Pfam" id="PF00512">
    <property type="entry name" value="HisKA"/>
    <property type="match status" value="1"/>
</dbReference>
<name>A0A7V2F6T6_RHOMR</name>
<keyword evidence="3 6" id="KW-0597">Phosphoprotein</keyword>
<reference evidence="10" key="1">
    <citation type="journal article" date="2020" name="mSystems">
        <title>Genome- and Community-Level Interaction Insights into Carbon Utilization and Element Cycling Functions of Hydrothermarchaeota in Hydrothermal Sediment.</title>
        <authorList>
            <person name="Zhou Z."/>
            <person name="Liu Y."/>
            <person name="Xu W."/>
            <person name="Pan J."/>
            <person name="Luo Z.H."/>
            <person name="Li M."/>
        </authorList>
    </citation>
    <scope>NUCLEOTIDE SEQUENCE [LARGE SCALE GENOMIC DNA]</scope>
    <source>
        <strain evidence="10">SpSt-143</strain>
    </source>
</reference>
<dbReference type="InterPro" id="IPR004358">
    <property type="entry name" value="Sig_transdc_His_kin-like_C"/>
</dbReference>
<evidence type="ECO:0000256" key="1">
    <source>
        <dbReference type="ARBA" id="ARBA00000085"/>
    </source>
</evidence>
<keyword evidence="4" id="KW-0808">Transferase</keyword>
<dbReference type="PROSITE" id="PS50109">
    <property type="entry name" value="HIS_KIN"/>
    <property type="match status" value="1"/>
</dbReference>
<dbReference type="PRINTS" id="PR00344">
    <property type="entry name" value="BCTRLSENSOR"/>
</dbReference>
<feature type="modified residue" description="4-aspartylphosphate" evidence="6">
    <location>
        <position position="387"/>
    </location>
</feature>
<evidence type="ECO:0000259" key="9">
    <source>
        <dbReference type="PROSITE" id="PS50113"/>
    </source>
</evidence>
<dbReference type="GO" id="GO:0000155">
    <property type="term" value="F:phosphorelay sensor kinase activity"/>
    <property type="evidence" value="ECO:0007669"/>
    <property type="project" value="InterPro"/>
</dbReference>
<dbReference type="SUPFAM" id="SSF52172">
    <property type="entry name" value="CheY-like"/>
    <property type="match status" value="1"/>
</dbReference>
<dbReference type="InterPro" id="IPR001789">
    <property type="entry name" value="Sig_transdc_resp-reg_receiver"/>
</dbReference>
<dbReference type="InterPro" id="IPR000014">
    <property type="entry name" value="PAS"/>
</dbReference>
<dbReference type="Pfam" id="PF02518">
    <property type="entry name" value="HATPase_c"/>
    <property type="match status" value="1"/>
</dbReference>
<dbReference type="Gene3D" id="3.30.565.10">
    <property type="entry name" value="Histidine kinase-like ATPase, C-terminal domain"/>
    <property type="match status" value="1"/>
</dbReference>
<dbReference type="PANTHER" id="PTHR43047">
    <property type="entry name" value="TWO-COMPONENT HISTIDINE PROTEIN KINASE"/>
    <property type="match status" value="1"/>
</dbReference>
<evidence type="ECO:0000256" key="3">
    <source>
        <dbReference type="ARBA" id="ARBA00022553"/>
    </source>
</evidence>
<dbReference type="Pfam" id="PF00072">
    <property type="entry name" value="Response_reg"/>
    <property type="match status" value="1"/>
</dbReference>
<evidence type="ECO:0000256" key="6">
    <source>
        <dbReference type="PROSITE-ProRule" id="PRU00169"/>
    </source>
</evidence>
<dbReference type="InterPro" id="IPR036097">
    <property type="entry name" value="HisK_dim/P_sf"/>
</dbReference>
<dbReference type="InterPro" id="IPR036890">
    <property type="entry name" value="HATPase_C_sf"/>
</dbReference>
<dbReference type="InterPro" id="IPR003594">
    <property type="entry name" value="HATPase_dom"/>
</dbReference>
<dbReference type="SUPFAM" id="SSF55874">
    <property type="entry name" value="ATPase domain of HSP90 chaperone/DNA topoisomerase II/histidine kinase"/>
    <property type="match status" value="1"/>
</dbReference>
<feature type="domain" description="PAC" evidence="9">
    <location>
        <begin position="16"/>
        <end position="66"/>
    </location>
</feature>
<dbReference type="SMART" id="SM00387">
    <property type="entry name" value="HATPase_c"/>
    <property type="match status" value="1"/>
</dbReference>
<protein>
    <recommendedName>
        <fullName evidence="2">histidine kinase</fullName>
        <ecNumber evidence="2">2.7.13.3</ecNumber>
    </recommendedName>
</protein>
<evidence type="ECO:0000256" key="4">
    <source>
        <dbReference type="ARBA" id="ARBA00022679"/>
    </source>
</evidence>
<dbReference type="GO" id="GO:0005886">
    <property type="term" value="C:plasma membrane"/>
    <property type="evidence" value="ECO:0007669"/>
    <property type="project" value="TreeGrafter"/>
</dbReference>
<dbReference type="Gene3D" id="3.30.450.20">
    <property type="entry name" value="PAS domain"/>
    <property type="match status" value="1"/>
</dbReference>
<dbReference type="EMBL" id="DSGB01000006">
    <property type="protein sequence ID" value="HER96849.1"/>
    <property type="molecule type" value="Genomic_DNA"/>
</dbReference>
<dbReference type="InterPro" id="IPR005467">
    <property type="entry name" value="His_kinase_dom"/>
</dbReference>
<dbReference type="Gene3D" id="1.10.287.130">
    <property type="match status" value="1"/>
</dbReference>
<dbReference type="PROSITE" id="PS50113">
    <property type="entry name" value="PAC"/>
    <property type="match status" value="1"/>
</dbReference>
<dbReference type="InterPro" id="IPR011006">
    <property type="entry name" value="CheY-like_superfamily"/>
</dbReference>
<evidence type="ECO:0000259" key="8">
    <source>
        <dbReference type="PROSITE" id="PS50110"/>
    </source>
</evidence>
<dbReference type="SUPFAM" id="SSF47384">
    <property type="entry name" value="Homodimeric domain of signal transducing histidine kinase"/>
    <property type="match status" value="1"/>
</dbReference>
<dbReference type="PROSITE" id="PS50110">
    <property type="entry name" value="RESPONSE_REGULATORY"/>
    <property type="match status" value="1"/>
</dbReference>
<dbReference type="EC" id="2.7.13.3" evidence="2"/>
<dbReference type="SUPFAM" id="SSF55785">
    <property type="entry name" value="PYP-like sensor domain (PAS domain)"/>
    <property type="match status" value="1"/>
</dbReference>
<evidence type="ECO:0000259" key="7">
    <source>
        <dbReference type="PROSITE" id="PS50109"/>
    </source>
</evidence>
<feature type="domain" description="Response regulatory" evidence="8">
    <location>
        <begin position="334"/>
        <end position="455"/>
    </location>
</feature>
<feature type="domain" description="Histidine kinase" evidence="7">
    <location>
        <begin position="84"/>
        <end position="303"/>
    </location>
</feature>
<keyword evidence="5" id="KW-0418">Kinase</keyword>
<dbReference type="PANTHER" id="PTHR43047:SF72">
    <property type="entry name" value="OSMOSENSING HISTIDINE PROTEIN KINASE SLN1"/>
    <property type="match status" value="1"/>
</dbReference>
<dbReference type="SMART" id="SM00448">
    <property type="entry name" value="REC"/>
    <property type="match status" value="1"/>
</dbReference>
<dbReference type="NCBIfam" id="TIGR00229">
    <property type="entry name" value="sensory_box"/>
    <property type="match status" value="1"/>
</dbReference>
<dbReference type="InterPro" id="IPR003661">
    <property type="entry name" value="HisK_dim/P_dom"/>
</dbReference>
<dbReference type="SMART" id="SM00388">
    <property type="entry name" value="HisKA"/>
    <property type="match status" value="1"/>
</dbReference>
<evidence type="ECO:0000313" key="10">
    <source>
        <dbReference type="EMBL" id="HER96849.1"/>
    </source>
</evidence>
<evidence type="ECO:0000256" key="2">
    <source>
        <dbReference type="ARBA" id="ARBA00012438"/>
    </source>
</evidence>
<accession>A0A7V2F6T6</accession>
<dbReference type="Gene3D" id="3.40.50.2300">
    <property type="match status" value="1"/>
</dbReference>